<dbReference type="Gene3D" id="3.40.50.300">
    <property type="entry name" value="P-loop containing nucleotide triphosphate hydrolases"/>
    <property type="match status" value="1"/>
</dbReference>
<keyword evidence="12" id="KW-1185">Reference proteome</keyword>
<dbReference type="PROSITE" id="PS51061">
    <property type="entry name" value="R3H"/>
    <property type="match status" value="1"/>
</dbReference>
<dbReference type="EC" id="3.6.4.13" evidence="2"/>
<feature type="compositionally biased region" description="Low complexity" evidence="8">
    <location>
        <begin position="65"/>
        <end position="84"/>
    </location>
</feature>
<dbReference type="PANTHER" id="PTHR18934:SF213">
    <property type="entry name" value="3'-5' RNA HELICASE YTHDC2"/>
    <property type="match status" value="1"/>
</dbReference>
<feature type="compositionally biased region" description="Polar residues" evidence="8">
    <location>
        <begin position="50"/>
        <end position="64"/>
    </location>
</feature>
<dbReference type="Pfam" id="PF12796">
    <property type="entry name" value="Ank_2"/>
    <property type="match status" value="1"/>
</dbReference>
<dbReference type="Gene3D" id="1.25.40.20">
    <property type="entry name" value="Ankyrin repeat-containing domain"/>
    <property type="match status" value="1"/>
</dbReference>
<feature type="region of interest" description="Disordered" evidence="8">
    <location>
        <begin position="50"/>
        <end position="90"/>
    </location>
</feature>
<comment type="similarity">
    <text evidence="1">Belongs to the DEAD box helicase family. DEAH subfamily.</text>
</comment>
<evidence type="ECO:0000256" key="8">
    <source>
        <dbReference type="SAM" id="MobiDB-lite"/>
    </source>
</evidence>
<dbReference type="SMART" id="SM00393">
    <property type="entry name" value="R3H"/>
    <property type="match status" value="1"/>
</dbReference>
<dbReference type="Proteomes" id="UP000593567">
    <property type="component" value="Unassembled WGS sequence"/>
</dbReference>
<evidence type="ECO:0000256" key="1">
    <source>
        <dbReference type="ARBA" id="ARBA00008792"/>
    </source>
</evidence>
<keyword evidence="5" id="KW-0347">Helicase</keyword>
<keyword evidence="7" id="KW-0040">ANK repeat</keyword>
<dbReference type="FunFam" id="3.40.50.300:FF:000284">
    <property type="entry name" value="probable ATP-dependent RNA helicase YTHDC2"/>
    <property type="match status" value="1"/>
</dbReference>
<dbReference type="InterPro" id="IPR002110">
    <property type="entry name" value="Ankyrin_rpt"/>
</dbReference>
<evidence type="ECO:0000313" key="11">
    <source>
        <dbReference type="EMBL" id="KAF6017327.1"/>
    </source>
</evidence>
<dbReference type="GO" id="GO:0005524">
    <property type="term" value="F:ATP binding"/>
    <property type="evidence" value="ECO:0007669"/>
    <property type="project" value="UniProtKB-KW"/>
</dbReference>
<reference evidence="11" key="1">
    <citation type="submission" date="2020-06" db="EMBL/GenBank/DDBJ databases">
        <title>Draft genome of Bugula neritina, a colonial animal packing powerful symbionts and potential medicines.</title>
        <authorList>
            <person name="Rayko M."/>
        </authorList>
    </citation>
    <scope>NUCLEOTIDE SEQUENCE [LARGE SCALE GENOMIC DNA]</scope>
    <source>
        <strain evidence="11">Kwan_BN1</strain>
    </source>
</reference>
<dbReference type="OrthoDB" id="6103986at2759"/>
<dbReference type="InterPro" id="IPR001374">
    <property type="entry name" value="R3H_dom"/>
</dbReference>
<dbReference type="PANTHER" id="PTHR18934">
    <property type="entry name" value="ATP-DEPENDENT RNA HELICASE"/>
    <property type="match status" value="1"/>
</dbReference>
<dbReference type="Gene3D" id="3.30.1370.50">
    <property type="entry name" value="R3H-like domain"/>
    <property type="match status" value="1"/>
</dbReference>
<evidence type="ECO:0000256" key="4">
    <source>
        <dbReference type="ARBA" id="ARBA00022801"/>
    </source>
</evidence>
<dbReference type="GO" id="GO:0016787">
    <property type="term" value="F:hydrolase activity"/>
    <property type="evidence" value="ECO:0007669"/>
    <property type="project" value="UniProtKB-KW"/>
</dbReference>
<accession>A0A7J7IUU0</accession>
<dbReference type="PROSITE" id="PS50088">
    <property type="entry name" value="ANK_REPEAT"/>
    <property type="match status" value="1"/>
</dbReference>
<dbReference type="SUPFAM" id="SSF82708">
    <property type="entry name" value="R3H domain"/>
    <property type="match status" value="1"/>
</dbReference>
<evidence type="ECO:0000313" key="12">
    <source>
        <dbReference type="Proteomes" id="UP000593567"/>
    </source>
</evidence>
<proteinExistence type="inferred from homology"/>
<dbReference type="InterPro" id="IPR036770">
    <property type="entry name" value="Ankyrin_rpt-contain_sf"/>
</dbReference>
<evidence type="ECO:0000256" key="7">
    <source>
        <dbReference type="PROSITE-ProRule" id="PRU00023"/>
    </source>
</evidence>
<name>A0A7J7IUU0_BUGNE</name>
<keyword evidence="4" id="KW-0378">Hydrolase</keyword>
<comment type="caution">
    <text evidence="11">The sequence shown here is derived from an EMBL/GenBank/DDBJ whole genome shotgun (WGS) entry which is preliminary data.</text>
</comment>
<feature type="domain" description="Helicase ATP-binding" evidence="10">
    <location>
        <begin position="255"/>
        <end position="421"/>
    </location>
</feature>
<evidence type="ECO:0000256" key="6">
    <source>
        <dbReference type="ARBA" id="ARBA00022840"/>
    </source>
</evidence>
<gene>
    <name evidence="11" type="ORF">EB796_024394</name>
</gene>
<feature type="repeat" description="ANK" evidence="7">
    <location>
        <begin position="550"/>
        <end position="582"/>
    </location>
</feature>
<evidence type="ECO:0000256" key="2">
    <source>
        <dbReference type="ARBA" id="ARBA00012552"/>
    </source>
</evidence>
<dbReference type="SUPFAM" id="SSF48403">
    <property type="entry name" value="Ankyrin repeat"/>
    <property type="match status" value="1"/>
</dbReference>
<evidence type="ECO:0000256" key="5">
    <source>
        <dbReference type="ARBA" id="ARBA00022806"/>
    </source>
</evidence>
<dbReference type="SUPFAM" id="SSF52540">
    <property type="entry name" value="P-loop containing nucleoside triphosphate hydrolases"/>
    <property type="match status" value="1"/>
</dbReference>
<dbReference type="GO" id="GO:0003723">
    <property type="term" value="F:RNA binding"/>
    <property type="evidence" value="ECO:0007669"/>
    <property type="project" value="TreeGrafter"/>
</dbReference>
<dbReference type="EMBL" id="VXIV02003414">
    <property type="protein sequence ID" value="KAF6017327.1"/>
    <property type="molecule type" value="Genomic_DNA"/>
</dbReference>
<dbReference type="SMART" id="SM00487">
    <property type="entry name" value="DEXDc"/>
    <property type="match status" value="1"/>
</dbReference>
<evidence type="ECO:0000259" key="10">
    <source>
        <dbReference type="PROSITE" id="PS51192"/>
    </source>
</evidence>
<dbReference type="GO" id="GO:0003724">
    <property type="term" value="F:RNA helicase activity"/>
    <property type="evidence" value="ECO:0007669"/>
    <property type="project" value="UniProtKB-EC"/>
</dbReference>
<protein>
    <recommendedName>
        <fullName evidence="2">RNA helicase</fullName>
        <ecNumber evidence="2">3.6.4.13</ecNumber>
    </recommendedName>
</protein>
<dbReference type="SMART" id="SM00248">
    <property type="entry name" value="ANK"/>
    <property type="match status" value="2"/>
</dbReference>
<evidence type="ECO:0000256" key="3">
    <source>
        <dbReference type="ARBA" id="ARBA00022741"/>
    </source>
</evidence>
<dbReference type="Pfam" id="PF00270">
    <property type="entry name" value="DEAD"/>
    <property type="match status" value="1"/>
</dbReference>
<sequence length="741" mass="82259">MMEIIIINNSTATPGNLTYSGFKPYTNYSVEVVAVSNDGETYSISKKTSTMPSQVIHSPLSRPNSVGSVHSAASDSASSGVSTGRGPKRGQDICVSEELRIAIDLAFDKFRNADPDEYHELEFPSSLTSTERAYIHRLAAANNLKSKSRGKNNSRYLTVTRLQTTGLAETAILDVTRNSQQQMMNLMQRCPLTHKEKQDLIPRAHKSTNPQENGELTKMTTGKLNNGLPQVPPRRCPSGVSVPPLPVLSAAAEIVHTVANNQVVLVSGETGCGKTTQVPQMILDSCCESRLPCRIICVQPRRIAALSMAGRVAAERGEEVGQIVGYQIRLESRVSPKTLLTYCTNGVLLRTLIAAENALATVTHVIVDEIHERDRLCDFLLIVLRQAISKYKNLKLILMSATMNTELFLRYFDHCPIIQVPGSLHDVEELYLEDVLKLTGYMSKKMAECKQQLEKVAQGQGRLPVVSDADETEHGIMHRMDDEQMAGIQRDVEDIDLEGTDNDPLDPVIAKEMDKLLKEIWMTGNESLFSQIYHYILSENVSADYQDSETGMTPLMAACAKGLTAAAEQLLNLGANVHFKSISSDCTALKVASHFHQEECVELLHSHMYDGDSNTFDELPTNEIPVDANILLQAYHHSFDDEKIDVDLVLTLLQYIMMTSDSTGAILVFLPGFDDIVVVRERSWLIQPTSVLTGLLCLLCTPTYRYQTRRKCSADHLKESGRSYQVLIISKFGMKNRFIDK</sequence>
<dbReference type="InterPro" id="IPR011545">
    <property type="entry name" value="DEAD/DEAH_box_helicase_dom"/>
</dbReference>
<dbReference type="InterPro" id="IPR036867">
    <property type="entry name" value="R3H_dom_sf"/>
</dbReference>
<evidence type="ECO:0000259" key="9">
    <source>
        <dbReference type="PROSITE" id="PS51061"/>
    </source>
</evidence>
<feature type="domain" description="R3H" evidence="9">
    <location>
        <begin position="97"/>
        <end position="163"/>
    </location>
</feature>
<dbReference type="PROSITE" id="PS50297">
    <property type="entry name" value="ANK_REP_REGION"/>
    <property type="match status" value="1"/>
</dbReference>
<dbReference type="InterPro" id="IPR027417">
    <property type="entry name" value="P-loop_NTPase"/>
</dbReference>
<dbReference type="PROSITE" id="PS51192">
    <property type="entry name" value="HELICASE_ATP_BIND_1"/>
    <property type="match status" value="1"/>
</dbReference>
<keyword evidence="3" id="KW-0547">Nucleotide-binding</keyword>
<dbReference type="InterPro" id="IPR014001">
    <property type="entry name" value="Helicase_ATP-bd"/>
</dbReference>
<keyword evidence="6" id="KW-0067">ATP-binding</keyword>
<dbReference type="Pfam" id="PF01424">
    <property type="entry name" value="R3H"/>
    <property type="match status" value="1"/>
</dbReference>
<organism evidence="11 12">
    <name type="scientific">Bugula neritina</name>
    <name type="common">Brown bryozoan</name>
    <name type="synonym">Sertularia neritina</name>
    <dbReference type="NCBI Taxonomy" id="10212"/>
    <lineage>
        <taxon>Eukaryota</taxon>
        <taxon>Metazoa</taxon>
        <taxon>Spiralia</taxon>
        <taxon>Lophotrochozoa</taxon>
        <taxon>Bryozoa</taxon>
        <taxon>Gymnolaemata</taxon>
        <taxon>Cheilostomatida</taxon>
        <taxon>Flustrina</taxon>
        <taxon>Buguloidea</taxon>
        <taxon>Bugulidae</taxon>
        <taxon>Bugula</taxon>
    </lineage>
</organism>
<dbReference type="AlphaFoldDB" id="A0A7J7IUU0"/>